<evidence type="ECO:0000256" key="1">
    <source>
        <dbReference type="PROSITE-ProRule" id="PRU00024"/>
    </source>
</evidence>
<dbReference type="PROSITE" id="PS50119">
    <property type="entry name" value="ZF_BBOX"/>
    <property type="match status" value="1"/>
</dbReference>
<name>A0A8S3RDK5_MYTED</name>
<dbReference type="InterPro" id="IPR000315">
    <property type="entry name" value="Znf_B-box"/>
</dbReference>
<sequence length="366" mass="40915">MEKPSTSACIKKAQVPISCHFCNGNRINWKCEECDAIMCNSCKDKIHDRIKSTKDHEVLSFDNVGDDPSASTEVSSEVISSIFNSYTTTVPVHSLFCTDDDLVYIISAKLNSKGQGQLIKGKMLKASIRTMMSLAEPIFDIVVNKNGEVLFTQLITATESPIRMLLSSGEIKTVLDPKPMRLLALHLNKDDELVCSLRELGSPFPLHDFSVRQVVIFGSDYKRKMTFEFDSNGKRLFTYPSRIRTDSNNVIYIIDWLNMNTGRIVAMERNGRLKFTFCGPIDFEYFQPSSIVVTPNDNIVVCDHHNNALLALNSKGSLIAVQFVHEMNISSIFALCIDSEGFLLIGCSENDSESGKIHAVKMTETI</sequence>
<dbReference type="GO" id="GO:0008270">
    <property type="term" value="F:zinc ion binding"/>
    <property type="evidence" value="ECO:0007669"/>
    <property type="project" value="UniProtKB-KW"/>
</dbReference>
<proteinExistence type="predicted"/>
<dbReference type="Proteomes" id="UP000683360">
    <property type="component" value="Unassembled WGS sequence"/>
</dbReference>
<comment type="caution">
    <text evidence="3">The sequence shown here is derived from an EMBL/GenBank/DDBJ whole genome shotgun (WGS) entry which is preliminary data.</text>
</comment>
<evidence type="ECO:0000259" key="2">
    <source>
        <dbReference type="PROSITE" id="PS50119"/>
    </source>
</evidence>
<feature type="domain" description="B box-type" evidence="2">
    <location>
        <begin position="14"/>
        <end position="61"/>
    </location>
</feature>
<organism evidence="3 4">
    <name type="scientific">Mytilus edulis</name>
    <name type="common">Blue mussel</name>
    <dbReference type="NCBI Taxonomy" id="6550"/>
    <lineage>
        <taxon>Eukaryota</taxon>
        <taxon>Metazoa</taxon>
        <taxon>Spiralia</taxon>
        <taxon>Lophotrochozoa</taxon>
        <taxon>Mollusca</taxon>
        <taxon>Bivalvia</taxon>
        <taxon>Autobranchia</taxon>
        <taxon>Pteriomorphia</taxon>
        <taxon>Mytilida</taxon>
        <taxon>Mytiloidea</taxon>
        <taxon>Mytilidae</taxon>
        <taxon>Mytilinae</taxon>
        <taxon>Mytilus</taxon>
    </lineage>
</organism>
<dbReference type="AlphaFoldDB" id="A0A8S3RDK5"/>
<dbReference type="EMBL" id="CAJPWZ010000984">
    <property type="protein sequence ID" value="CAG2204854.1"/>
    <property type="molecule type" value="Genomic_DNA"/>
</dbReference>
<dbReference type="Gene3D" id="3.30.160.60">
    <property type="entry name" value="Classic Zinc Finger"/>
    <property type="match status" value="1"/>
</dbReference>
<dbReference type="OrthoDB" id="6121069at2759"/>
<keyword evidence="1" id="KW-0479">Metal-binding</keyword>
<keyword evidence="1" id="KW-0863">Zinc-finger</keyword>
<evidence type="ECO:0000313" key="3">
    <source>
        <dbReference type="EMBL" id="CAG2204854.1"/>
    </source>
</evidence>
<dbReference type="InterPro" id="IPR011042">
    <property type="entry name" value="6-blade_b-propeller_TolB-like"/>
</dbReference>
<gene>
    <name evidence="3" type="ORF">MEDL_19297</name>
</gene>
<dbReference type="Gene3D" id="2.120.10.30">
    <property type="entry name" value="TolB, C-terminal domain"/>
    <property type="match status" value="1"/>
</dbReference>
<evidence type="ECO:0000313" key="4">
    <source>
        <dbReference type="Proteomes" id="UP000683360"/>
    </source>
</evidence>
<accession>A0A8S3RDK5</accession>
<keyword evidence="1" id="KW-0862">Zinc</keyword>
<protein>
    <recommendedName>
        <fullName evidence="2">B box-type domain-containing protein</fullName>
    </recommendedName>
</protein>
<dbReference type="SUPFAM" id="SSF63829">
    <property type="entry name" value="Calcium-dependent phosphotriesterase"/>
    <property type="match status" value="1"/>
</dbReference>
<reference evidence="3" key="1">
    <citation type="submission" date="2021-03" db="EMBL/GenBank/DDBJ databases">
        <authorList>
            <person name="Bekaert M."/>
        </authorList>
    </citation>
    <scope>NUCLEOTIDE SEQUENCE</scope>
</reference>
<dbReference type="CDD" id="cd19757">
    <property type="entry name" value="Bbox1"/>
    <property type="match status" value="1"/>
</dbReference>
<keyword evidence="4" id="KW-1185">Reference proteome</keyword>